<proteinExistence type="predicted"/>
<dbReference type="AlphaFoldDB" id="A0A3B0Y208"/>
<gene>
    <name evidence="1" type="ORF">MNBD_GAMMA12-274</name>
</gene>
<reference evidence="1" key="1">
    <citation type="submission" date="2018-06" db="EMBL/GenBank/DDBJ databases">
        <authorList>
            <person name="Zhirakovskaya E."/>
        </authorList>
    </citation>
    <scope>NUCLEOTIDE SEQUENCE</scope>
</reference>
<protein>
    <submittedName>
        <fullName evidence="1">Uncharacterized protein</fullName>
    </submittedName>
</protein>
<sequence>MNKESWVSMFREIGLDDKEMLKWHNLFEKKHPDKHQSFLEWLNISQGEIEKIRTK</sequence>
<organism evidence="1">
    <name type="scientific">hydrothermal vent metagenome</name>
    <dbReference type="NCBI Taxonomy" id="652676"/>
    <lineage>
        <taxon>unclassified sequences</taxon>
        <taxon>metagenomes</taxon>
        <taxon>ecological metagenomes</taxon>
    </lineage>
</organism>
<dbReference type="EMBL" id="UOFL01000048">
    <property type="protein sequence ID" value="VAW73761.1"/>
    <property type="molecule type" value="Genomic_DNA"/>
</dbReference>
<name>A0A3B0Y208_9ZZZZ</name>
<accession>A0A3B0Y208</accession>
<evidence type="ECO:0000313" key="1">
    <source>
        <dbReference type="EMBL" id="VAW73761.1"/>
    </source>
</evidence>